<dbReference type="Pfam" id="PF03109">
    <property type="entry name" value="ABC1"/>
    <property type="match status" value="1"/>
</dbReference>
<dbReference type="InterPro" id="IPR051130">
    <property type="entry name" value="Mito_struct-func_regulator"/>
</dbReference>
<comment type="similarity">
    <text evidence="1">Belongs to the protein kinase superfamily. ADCK protein kinase family.</text>
</comment>
<dbReference type="InterPro" id="IPR011009">
    <property type="entry name" value="Kinase-like_dom_sf"/>
</dbReference>
<feature type="region of interest" description="Disordered" evidence="2">
    <location>
        <begin position="438"/>
        <end position="457"/>
    </location>
</feature>
<keyword evidence="6" id="KW-1185">Reference proteome</keyword>
<dbReference type="SUPFAM" id="SSF56112">
    <property type="entry name" value="Protein kinase-like (PK-like)"/>
    <property type="match status" value="1"/>
</dbReference>
<evidence type="ECO:0000256" key="2">
    <source>
        <dbReference type="SAM" id="MobiDB-lite"/>
    </source>
</evidence>
<evidence type="ECO:0000259" key="4">
    <source>
        <dbReference type="Pfam" id="PF03109"/>
    </source>
</evidence>
<name>A0A5C5FTS1_9BASI</name>
<keyword evidence="3" id="KW-0812">Transmembrane</keyword>
<dbReference type="InterPro" id="IPR045307">
    <property type="entry name" value="ADCK1_dom"/>
</dbReference>
<dbReference type="STRING" id="5288.A0A5C5FTS1"/>
<evidence type="ECO:0000256" key="3">
    <source>
        <dbReference type="SAM" id="Phobius"/>
    </source>
</evidence>
<sequence length="600" mass="67846">MLGRHAATRWRAPAPTFRLPTSPSPSPPAPSIRTRLASTSTQPRSKPTRKRWRTFGAVGLATAAVFAYDKEFNADAISRSLRTAAFGITLAADFKLNFDVSKPDQVDALHERTARRLAALIDDNKGLYIKLGQAMAIQAAILPKPYRDALGGVFDAAPKIEWDEVVRVFRGEFGVDPGEAFEHFEREPLASASIAQVHRARLKPVDGRPWKDDEGWVAVKIRKEAVPKQMEWDLFCYRALLWTYERLFDLPVAFISQYISEQMRKEANLKTEASNAERTARYLADEPSLRDRATVPKVNWQWTGESVMTADYVNACRLTDKDRIAAAGFSLKQVMDTATEVFSAMVFKWGFVHSDPHPGNILVRGNPKNPSEPQVVLIDHGLYVELPEKFRHEYCLLWRSLFVGDVKSIENIAVNWGIRRENSDIFASLTLLRPHRLRKKSPEEQNKTTAVSRSEQQASLKERIKTMLAQEDLLPRPLVFVTRAMRMMQGNNQAVGSPSNRINILAHWAATGLAISTPQHSQSLRALGLRAYTVEKLRLVIFRVVLVFVDVGFVLTRVRAWLQERMGRKGEHMEDLLEKQVTEMARQEFGVELDDSAFAG</sequence>
<dbReference type="AlphaFoldDB" id="A0A5C5FTS1"/>
<dbReference type="CDD" id="cd13969">
    <property type="entry name" value="ADCK1-like"/>
    <property type="match status" value="1"/>
</dbReference>
<evidence type="ECO:0000313" key="5">
    <source>
        <dbReference type="EMBL" id="TNY19719.1"/>
    </source>
</evidence>
<dbReference type="EMBL" id="SOZI01000087">
    <property type="protein sequence ID" value="TNY19719.1"/>
    <property type="molecule type" value="Genomic_DNA"/>
</dbReference>
<feature type="transmembrane region" description="Helical" evidence="3">
    <location>
        <begin position="540"/>
        <end position="558"/>
    </location>
</feature>
<keyword evidence="3" id="KW-1133">Transmembrane helix</keyword>
<dbReference type="Proteomes" id="UP000311382">
    <property type="component" value="Unassembled WGS sequence"/>
</dbReference>
<evidence type="ECO:0000256" key="1">
    <source>
        <dbReference type="ARBA" id="ARBA00009670"/>
    </source>
</evidence>
<accession>A0A5C5FTS1</accession>
<dbReference type="PANTHER" id="PTHR43173">
    <property type="entry name" value="ABC1 FAMILY PROTEIN"/>
    <property type="match status" value="1"/>
</dbReference>
<evidence type="ECO:0000313" key="6">
    <source>
        <dbReference type="Proteomes" id="UP000311382"/>
    </source>
</evidence>
<keyword evidence="3" id="KW-0472">Membrane</keyword>
<proteinExistence type="inferred from homology"/>
<dbReference type="InterPro" id="IPR004147">
    <property type="entry name" value="ABC1_dom"/>
</dbReference>
<comment type="caution">
    <text evidence="5">The sequence shown here is derived from an EMBL/GenBank/DDBJ whole genome shotgun (WGS) entry which is preliminary data.</text>
</comment>
<reference evidence="5 6" key="1">
    <citation type="submission" date="2019-03" db="EMBL/GenBank/DDBJ databases">
        <title>Rhodosporidium diobovatum UCD-FST 08-225 genome sequencing, assembly, and annotation.</title>
        <authorList>
            <person name="Fakankun I.U."/>
            <person name="Fristensky B."/>
            <person name="Levin D.B."/>
        </authorList>
    </citation>
    <scope>NUCLEOTIDE SEQUENCE [LARGE SCALE GENOMIC DNA]</scope>
    <source>
        <strain evidence="5 6">UCD-FST 08-225</strain>
    </source>
</reference>
<feature type="domain" description="ABC1 atypical kinase-like" evidence="4">
    <location>
        <begin position="153"/>
        <end position="411"/>
    </location>
</feature>
<feature type="region of interest" description="Disordered" evidence="2">
    <location>
        <begin position="1"/>
        <end position="49"/>
    </location>
</feature>
<feature type="compositionally biased region" description="Polar residues" evidence="2">
    <location>
        <begin position="447"/>
        <end position="457"/>
    </location>
</feature>
<dbReference type="PANTHER" id="PTHR43173:SF37">
    <property type="entry name" value="ABC1 FAMILY PROTEIN C10F6.14C"/>
    <property type="match status" value="1"/>
</dbReference>
<feature type="compositionally biased region" description="Polar residues" evidence="2">
    <location>
        <begin position="36"/>
        <end position="45"/>
    </location>
</feature>
<gene>
    <name evidence="5" type="ORF">DMC30DRAFT_378583</name>
</gene>
<organism evidence="5 6">
    <name type="scientific">Rhodotorula diobovata</name>
    <dbReference type="NCBI Taxonomy" id="5288"/>
    <lineage>
        <taxon>Eukaryota</taxon>
        <taxon>Fungi</taxon>
        <taxon>Dikarya</taxon>
        <taxon>Basidiomycota</taxon>
        <taxon>Pucciniomycotina</taxon>
        <taxon>Microbotryomycetes</taxon>
        <taxon>Sporidiobolales</taxon>
        <taxon>Sporidiobolaceae</taxon>
        <taxon>Rhodotorula</taxon>
    </lineage>
</organism>
<dbReference type="OrthoDB" id="427480at2759"/>
<protein>
    <submittedName>
        <fullName evidence="5">ABC1 family-domain-containing protein</fullName>
    </submittedName>
</protein>